<comment type="similarity">
    <text evidence="1">Belongs to the ABC transporter superfamily.</text>
</comment>
<feature type="domain" description="ABC transporter" evidence="6">
    <location>
        <begin position="28"/>
        <end position="254"/>
    </location>
</feature>
<accession>A0ABR9M9G2</accession>
<dbReference type="EMBL" id="JADBEK010000001">
    <property type="protein sequence ID" value="MBE1589553.1"/>
    <property type="molecule type" value="Genomic_DNA"/>
</dbReference>
<evidence type="ECO:0000256" key="3">
    <source>
        <dbReference type="ARBA" id="ARBA00022741"/>
    </source>
</evidence>
<dbReference type="InterPro" id="IPR003439">
    <property type="entry name" value="ABC_transporter-like_ATP-bd"/>
</dbReference>
<evidence type="ECO:0000313" key="7">
    <source>
        <dbReference type="EMBL" id="MBE1589553.1"/>
    </source>
</evidence>
<dbReference type="Proteomes" id="UP000633509">
    <property type="component" value="Unassembled WGS sequence"/>
</dbReference>
<name>A0ABR9M9G2_9ACTN</name>
<protein>
    <submittedName>
        <fullName evidence="7">ABC-2 type transport system ATP-binding protein</fullName>
    </submittedName>
</protein>
<evidence type="ECO:0000313" key="8">
    <source>
        <dbReference type="Proteomes" id="UP000633509"/>
    </source>
</evidence>
<evidence type="ECO:0000256" key="2">
    <source>
        <dbReference type="ARBA" id="ARBA00022448"/>
    </source>
</evidence>
<dbReference type="SUPFAM" id="SSF52540">
    <property type="entry name" value="P-loop containing nucleoside triphosphate hydrolases"/>
    <property type="match status" value="1"/>
</dbReference>
<sequence>MRPRIPPSDGARSEPASPPPTRATAPVIDIAHLSKRYRDVTAVDDVTLHVRAGQIYALLGLNGAGKTTLIRMLLGMIAPTAGTVHVLGAGLSAGDRTAWARVGYLVEAATAYPELTVRENLEVVRRLRRLPGAADDIIERLALAPYAERRARTLSLGNLQRLALARALLHAPDLLILDEPVNGLDPAGVAEIRALLADLAQQHGTTVFLSSHLLAEVARLATRIGILHHGRLIGEHDADQLDRHRRRHLRLTTRDDDAARTVLHAHGYHPAPAAPGGLLLTDERALARPDQVATVLVHGGVPPTELHLEEEDLETYFLRTIRQTAPAEQPGQIAEEGTRDA</sequence>
<keyword evidence="3" id="KW-0547">Nucleotide-binding</keyword>
<keyword evidence="8" id="KW-1185">Reference proteome</keyword>
<evidence type="ECO:0000256" key="5">
    <source>
        <dbReference type="SAM" id="MobiDB-lite"/>
    </source>
</evidence>
<keyword evidence="2" id="KW-0813">Transport</keyword>
<dbReference type="PANTHER" id="PTHR43335">
    <property type="entry name" value="ABC TRANSPORTER, ATP-BINDING PROTEIN"/>
    <property type="match status" value="1"/>
</dbReference>
<dbReference type="RefSeq" id="WP_318787258.1">
    <property type="nucleotide sequence ID" value="NZ_JADBEK010000001.1"/>
</dbReference>
<dbReference type="PROSITE" id="PS00211">
    <property type="entry name" value="ABC_TRANSPORTER_1"/>
    <property type="match status" value="1"/>
</dbReference>
<organism evidence="7 8">
    <name type="scientific">Nonomuraea angiospora</name>
    <dbReference type="NCBI Taxonomy" id="46172"/>
    <lineage>
        <taxon>Bacteria</taxon>
        <taxon>Bacillati</taxon>
        <taxon>Actinomycetota</taxon>
        <taxon>Actinomycetes</taxon>
        <taxon>Streptosporangiales</taxon>
        <taxon>Streptosporangiaceae</taxon>
        <taxon>Nonomuraea</taxon>
    </lineage>
</organism>
<dbReference type="InterPro" id="IPR003593">
    <property type="entry name" value="AAA+_ATPase"/>
</dbReference>
<proteinExistence type="inferred from homology"/>
<comment type="caution">
    <text evidence="7">The sequence shown here is derived from an EMBL/GenBank/DDBJ whole genome shotgun (WGS) entry which is preliminary data.</text>
</comment>
<dbReference type="GO" id="GO:0005524">
    <property type="term" value="F:ATP binding"/>
    <property type="evidence" value="ECO:0007669"/>
    <property type="project" value="UniProtKB-KW"/>
</dbReference>
<dbReference type="PANTHER" id="PTHR43335:SF4">
    <property type="entry name" value="ABC TRANSPORTER, ATP-BINDING PROTEIN"/>
    <property type="match status" value="1"/>
</dbReference>
<dbReference type="Gene3D" id="3.40.50.300">
    <property type="entry name" value="P-loop containing nucleotide triphosphate hydrolases"/>
    <property type="match status" value="1"/>
</dbReference>
<evidence type="ECO:0000256" key="4">
    <source>
        <dbReference type="ARBA" id="ARBA00022840"/>
    </source>
</evidence>
<gene>
    <name evidence="7" type="ORF">H4W80_007811</name>
</gene>
<dbReference type="PROSITE" id="PS50893">
    <property type="entry name" value="ABC_TRANSPORTER_2"/>
    <property type="match status" value="1"/>
</dbReference>
<dbReference type="Pfam" id="PF00005">
    <property type="entry name" value="ABC_tran"/>
    <property type="match status" value="1"/>
</dbReference>
<evidence type="ECO:0000259" key="6">
    <source>
        <dbReference type="PROSITE" id="PS50893"/>
    </source>
</evidence>
<feature type="region of interest" description="Disordered" evidence="5">
    <location>
        <begin position="1"/>
        <end position="24"/>
    </location>
</feature>
<dbReference type="SMART" id="SM00382">
    <property type="entry name" value="AAA"/>
    <property type="match status" value="1"/>
</dbReference>
<dbReference type="InterPro" id="IPR027417">
    <property type="entry name" value="P-loop_NTPase"/>
</dbReference>
<dbReference type="InterPro" id="IPR017871">
    <property type="entry name" value="ABC_transporter-like_CS"/>
</dbReference>
<keyword evidence="4 7" id="KW-0067">ATP-binding</keyword>
<evidence type="ECO:0000256" key="1">
    <source>
        <dbReference type="ARBA" id="ARBA00005417"/>
    </source>
</evidence>
<reference evidence="7 8" key="1">
    <citation type="submission" date="2020-10" db="EMBL/GenBank/DDBJ databases">
        <title>Sequencing the genomes of 1000 actinobacteria strains.</title>
        <authorList>
            <person name="Klenk H.-P."/>
        </authorList>
    </citation>
    <scope>NUCLEOTIDE SEQUENCE [LARGE SCALE GENOMIC DNA]</scope>
    <source>
        <strain evidence="7 8">DSM 43173</strain>
    </source>
</reference>